<name>A0A1G4IZW3_9SACH</name>
<comment type="subcellular location">
    <subcellularLocation>
        <location evidence="2">Cytoplasm</location>
    </subcellularLocation>
    <subcellularLocation>
        <location evidence="1">Nucleus</location>
    </subcellularLocation>
</comment>
<keyword evidence="6" id="KW-0539">Nucleus</keyword>
<dbReference type="AlphaFoldDB" id="A0A1G4IZW3"/>
<gene>
    <name evidence="7" type="ORF">LAMI_0C00760G</name>
</gene>
<dbReference type="InterPro" id="IPR038744">
    <property type="entry name" value="Hri1_N"/>
</dbReference>
<evidence type="ECO:0000256" key="1">
    <source>
        <dbReference type="ARBA" id="ARBA00004123"/>
    </source>
</evidence>
<accession>A0A1G4IZW3</accession>
<sequence>MASISKRVTFQVGAGAADERTLTLSSMSNDGHLISIRPFVTPSKNEKSFPFEWGFACTSDGAKINKLDSKSMTIDFNFEFDTNVQLEKENTHRGVINTSWKTWDSGLVEERGQVFPFGAEKEGVSFFELWQPIDPAEHRFVSIQSEPQAASGARSVVLSLNNGQYRGLIVVVGIWIQGILFKENDSSQESINFLRAIETPAGEWTYLIQFGPDFDKFPNSINVKQGSSVLAGSTSWTVIESNL</sequence>
<dbReference type="EMBL" id="LT598466">
    <property type="protein sequence ID" value="SCU82755.1"/>
    <property type="molecule type" value="Genomic_DNA"/>
</dbReference>
<protein>
    <recommendedName>
        <fullName evidence="4">Protein HRI1</fullName>
    </recommendedName>
</protein>
<organism evidence="7 8">
    <name type="scientific">Lachancea mirantina</name>
    <dbReference type="NCBI Taxonomy" id="1230905"/>
    <lineage>
        <taxon>Eukaryota</taxon>
        <taxon>Fungi</taxon>
        <taxon>Dikarya</taxon>
        <taxon>Ascomycota</taxon>
        <taxon>Saccharomycotina</taxon>
        <taxon>Saccharomycetes</taxon>
        <taxon>Saccharomycetales</taxon>
        <taxon>Saccharomycetaceae</taxon>
        <taxon>Lachancea</taxon>
    </lineage>
</organism>
<dbReference type="CDD" id="cd11692">
    <property type="entry name" value="HRI1_N_like"/>
    <property type="match status" value="1"/>
</dbReference>
<comment type="similarity">
    <text evidence="3">Belongs to the HRI1 family.</text>
</comment>
<dbReference type="Proteomes" id="UP000191024">
    <property type="component" value="Chromosome C"/>
</dbReference>
<proteinExistence type="inferred from homology"/>
<evidence type="ECO:0000256" key="4">
    <source>
        <dbReference type="ARBA" id="ARBA00017063"/>
    </source>
</evidence>
<dbReference type="GO" id="GO:0005634">
    <property type="term" value="C:nucleus"/>
    <property type="evidence" value="ECO:0007669"/>
    <property type="project" value="UniProtKB-SubCell"/>
</dbReference>
<dbReference type="Gene3D" id="2.40.128.310">
    <property type="entry name" value="Protein HRI1, C-terminal domain"/>
    <property type="match status" value="1"/>
</dbReference>
<dbReference type="Gene3D" id="2.40.128.320">
    <property type="entry name" value="Protein HRI1, N-terminal domain"/>
    <property type="match status" value="1"/>
</dbReference>
<keyword evidence="5" id="KW-0963">Cytoplasm</keyword>
<evidence type="ECO:0000313" key="7">
    <source>
        <dbReference type="EMBL" id="SCU82755.1"/>
    </source>
</evidence>
<keyword evidence="8" id="KW-1185">Reference proteome</keyword>
<dbReference type="OrthoDB" id="4045395at2759"/>
<dbReference type="InterPro" id="IPR043047">
    <property type="entry name" value="Hri1_N_sf"/>
</dbReference>
<dbReference type="InterPro" id="IPR031818">
    <property type="entry name" value="Hri1"/>
</dbReference>
<evidence type="ECO:0000256" key="6">
    <source>
        <dbReference type="ARBA" id="ARBA00023242"/>
    </source>
</evidence>
<evidence type="ECO:0000256" key="2">
    <source>
        <dbReference type="ARBA" id="ARBA00004496"/>
    </source>
</evidence>
<dbReference type="CDD" id="cd11693">
    <property type="entry name" value="HRI1_C_like"/>
    <property type="match status" value="1"/>
</dbReference>
<dbReference type="Pfam" id="PF16815">
    <property type="entry name" value="HRI1"/>
    <property type="match status" value="1"/>
</dbReference>
<dbReference type="STRING" id="1230905.A0A1G4IZW3"/>
<evidence type="ECO:0000313" key="8">
    <source>
        <dbReference type="Proteomes" id="UP000191024"/>
    </source>
</evidence>
<dbReference type="GO" id="GO:0005737">
    <property type="term" value="C:cytoplasm"/>
    <property type="evidence" value="ECO:0007669"/>
    <property type="project" value="UniProtKB-SubCell"/>
</dbReference>
<evidence type="ECO:0000256" key="5">
    <source>
        <dbReference type="ARBA" id="ARBA00022490"/>
    </source>
</evidence>
<evidence type="ECO:0000256" key="3">
    <source>
        <dbReference type="ARBA" id="ARBA00005229"/>
    </source>
</evidence>
<reference evidence="8" key="1">
    <citation type="submission" date="2016-03" db="EMBL/GenBank/DDBJ databases">
        <authorList>
            <person name="Devillers H."/>
        </authorList>
    </citation>
    <scope>NUCLEOTIDE SEQUENCE [LARGE SCALE GENOMIC DNA]</scope>
</reference>